<dbReference type="InterPro" id="IPR006805">
    <property type="entry name" value="Anth_synth_I_N"/>
</dbReference>
<dbReference type="HOGENOM" id="CLU_006493_7_2_6"/>
<dbReference type="InterPro" id="IPR015890">
    <property type="entry name" value="Chorismate_C"/>
</dbReference>
<evidence type="ECO:0000313" key="6">
    <source>
        <dbReference type="Proteomes" id="UP000019025"/>
    </source>
</evidence>
<dbReference type="PRINTS" id="PR00095">
    <property type="entry name" value="ANTSNTHASEI"/>
</dbReference>
<accession>W0HNI3</accession>
<dbReference type="Pfam" id="PF04715">
    <property type="entry name" value="Anth_synt_I_N"/>
    <property type="match status" value="1"/>
</dbReference>
<dbReference type="RefSeq" id="WP_025245072.1">
    <property type="nucleotide sequence ID" value="NZ_CP006568.1"/>
</dbReference>
<dbReference type="GO" id="GO:0000162">
    <property type="term" value="P:L-tryptophan biosynthetic process"/>
    <property type="evidence" value="ECO:0007669"/>
    <property type="project" value="TreeGrafter"/>
</dbReference>
<dbReference type="SUPFAM" id="SSF56322">
    <property type="entry name" value="ADC synthase"/>
    <property type="match status" value="1"/>
</dbReference>
<sequence length="453" mass="49470">MQPQLTALSYRPDAVLDYFTPLAGQPWAMLLHSGNSSHPDSRYDIMVAAPAVTLVTRDGVTEICRGDDREYRHDDPFALVQQALAAASMTDLPNASLPFLGGALGYFGYDLARGIETLPALAQQDVPLPEMAVGIYRWAVIADHHRHTVTLVSYDDPAPLLSRLTAVPPPTSAPFHLLGPWRANMSRAEYGEKFRQVQQHLLAGDCYQVCLAQRFSAPCDGDEWPAFRHLLAHNRAPFSAFIRLGDQAVMSLSPERFLRLRTGEIQTRPIKGTLPRLADADADRQQATRLAASAKDQAENLMIVDLLRNDIGRVAQPGSVRVPSLFAIETFTAVHHMVSTITATLAADRTPCDLLRACFPGGSITGAPKVRAMEIIERLEPQRRSAWCGSIGYVSCGGTMDTNIAIRTLLVADQHIHCPVGGGLIADSDEEAEYQETLAKAASLLPLLEQLHA</sequence>
<dbReference type="AlphaFoldDB" id="W0HNI3"/>
<proteinExistence type="predicted"/>
<gene>
    <name evidence="5" type="primary">pabB</name>
    <name evidence="5" type="ORF">SOPEG_1670</name>
</gene>
<evidence type="ECO:0000256" key="2">
    <source>
        <dbReference type="ARBA" id="ARBA00022679"/>
    </source>
</evidence>
<dbReference type="EC" id="2.6.1.85" evidence="1"/>
<dbReference type="InterPro" id="IPR019999">
    <property type="entry name" value="Anth_synth_I-like"/>
</dbReference>
<dbReference type="PATRIC" id="fig|2342.5.peg.1781"/>
<dbReference type="GO" id="GO:0009396">
    <property type="term" value="P:folic acid-containing compound biosynthetic process"/>
    <property type="evidence" value="ECO:0007669"/>
    <property type="project" value="InterPro"/>
</dbReference>
<dbReference type="Pfam" id="PF00425">
    <property type="entry name" value="Chorismate_bind"/>
    <property type="match status" value="1"/>
</dbReference>
<evidence type="ECO:0000256" key="1">
    <source>
        <dbReference type="ARBA" id="ARBA00013139"/>
    </source>
</evidence>
<dbReference type="NCBIfam" id="NF012009">
    <property type="entry name" value="PRK15465.1"/>
    <property type="match status" value="1"/>
</dbReference>
<keyword evidence="5" id="KW-0032">Aminotransferase</keyword>
<feature type="domain" description="Anthranilate synthase component I N-terminal" evidence="4">
    <location>
        <begin position="16"/>
        <end position="151"/>
    </location>
</feature>
<name>W0HNI3_9GAMM</name>
<evidence type="ECO:0000313" key="5">
    <source>
        <dbReference type="EMBL" id="AHF73765.1"/>
    </source>
</evidence>
<dbReference type="PANTHER" id="PTHR11236">
    <property type="entry name" value="AMINOBENZOATE/ANTHRANILATE SYNTHASE"/>
    <property type="match status" value="1"/>
</dbReference>
<dbReference type="Gene3D" id="3.60.120.10">
    <property type="entry name" value="Anthranilate synthase"/>
    <property type="match status" value="1"/>
</dbReference>
<dbReference type="PANTHER" id="PTHR11236:SF50">
    <property type="entry name" value="AMINODEOXYCHORISMATE SYNTHASE COMPONENT 1"/>
    <property type="match status" value="1"/>
</dbReference>
<dbReference type="GO" id="GO:0046820">
    <property type="term" value="F:4-amino-4-deoxychorismate synthase activity"/>
    <property type="evidence" value="ECO:0007669"/>
    <property type="project" value="UniProtKB-EC"/>
</dbReference>
<organism evidence="5 6">
    <name type="scientific">Candidatus Sodalis pierantonii str. SOPE</name>
    <dbReference type="NCBI Taxonomy" id="2342"/>
    <lineage>
        <taxon>Bacteria</taxon>
        <taxon>Pseudomonadati</taxon>
        <taxon>Pseudomonadota</taxon>
        <taxon>Gammaproteobacteria</taxon>
        <taxon>Enterobacterales</taxon>
        <taxon>Bruguierivoracaceae</taxon>
        <taxon>Sodalis</taxon>
    </lineage>
</organism>
<protein>
    <recommendedName>
        <fullName evidence="1">aminodeoxychorismate synthase</fullName>
        <ecNumber evidence="1">2.6.1.85</ecNumber>
    </recommendedName>
</protein>
<dbReference type="Proteomes" id="UP000019025">
    <property type="component" value="Chromosome"/>
</dbReference>
<dbReference type="NCBIfam" id="TIGR00553">
    <property type="entry name" value="pabB"/>
    <property type="match status" value="1"/>
</dbReference>
<evidence type="ECO:0000259" key="3">
    <source>
        <dbReference type="Pfam" id="PF00425"/>
    </source>
</evidence>
<dbReference type="EMBL" id="CP006568">
    <property type="protein sequence ID" value="AHF73765.1"/>
    <property type="molecule type" value="Genomic_DNA"/>
</dbReference>
<reference evidence="5 6" key="1">
    <citation type="journal article" date="2014" name="Genome Biol. Evol.">
        <title>Genome degeneration and adaptation in a nascent stage of symbiosis.</title>
        <authorList>
            <person name="Oakeson K.F."/>
            <person name="Gil R."/>
            <person name="Clayton A.L."/>
            <person name="Dunn D.M."/>
            <person name="von Niederhausern A.C."/>
            <person name="Hamil C."/>
            <person name="Aoyagi A."/>
            <person name="Duval B."/>
            <person name="Baca A."/>
            <person name="Silva F.J."/>
            <person name="Vallier A."/>
            <person name="Jackson D.G."/>
            <person name="Latorre A."/>
            <person name="Weiss R.B."/>
            <person name="Heddi A."/>
            <person name="Moya A."/>
            <person name="Dale C."/>
        </authorList>
    </citation>
    <scope>NUCLEOTIDE SEQUENCE [LARGE SCALE GENOMIC DNA]</scope>
    <source>
        <strain evidence="6">none</strain>
    </source>
</reference>
<dbReference type="KEGG" id="pes:SOPEG_1670"/>
<evidence type="ECO:0000259" key="4">
    <source>
        <dbReference type="Pfam" id="PF04715"/>
    </source>
</evidence>
<dbReference type="STRING" id="2342.SOPEG_1670"/>
<feature type="domain" description="Chorismate-utilising enzyme C-terminal" evidence="3">
    <location>
        <begin position="187"/>
        <end position="440"/>
    </location>
</feature>
<keyword evidence="6" id="KW-1185">Reference proteome</keyword>
<dbReference type="InterPro" id="IPR005801">
    <property type="entry name" value="ADC_synthase"/>
</dbReference>
<keyword evidence="2 5" id="KW-0808">Transferase</keyword>
<dbReference type="eggNOG" id="COG0147">
    <property type="taxonomic scope" value="Bacteria"/>
</dbReference>
<dbReference type="InterPro" id="IPR005802">
    <property type="entry name" value="ADC_synth_comp_1"/>
</dbReference>